<dbReference type="OrthoDB" id="6628192at2759"/>
<dbReference type="AlphaFoldDB" id="A0A6G0YA85"/>
<evidence type="ECO:0000313" key="1">
    <source>
        <dbReference type="EMBL" id="KAF0751843.1"/>
    </source>
</evidence>
<protein>
    <submittedName>
        <fullName evidence="1">Uncharacterized protein</fullName>
    </submittedName>
</protein>
<sequence>MNLPMGSILPMEITTKSLTEFSESQKLQFLPKNNYLIFVKVIPLLSNEKYTVYHPIPLSIPHTDRTIVLIDTEVEYLALSSDNEKFFTLSTEQWEKCKSLGLGKLCKHDLLIHHRLGSVFCEVSLLTEPQHFPKT</sequence>
<organism evidence="1 2">
    <name type="scientific">Aphis craccivora</name>
    <name type="common">Cowpea aphid</name>
    <dbReference type="NCBI Taxonomy" id="307492"/>
    <lineage>
        <taxon>Eukaryota</taxon>
        <taxon>Metazoa</taxon>
        <taxon>Ecdysozoa</taxon>
        <taxon>Arthropoda</taxon>
        <taxon>Hexapoda</taxon>
        <taxon>Insecta</taxon>
        <taxon>Pterygota</taxon>
        <taxon>Neoptera</taxon>
        <taxon>Paraneoptera</taxon>
        <taxon>Hemiptera</taxon>
        <taxon>Sternorrhyncha</taxon>
        <taxon>Aphidomorpha</taxon>
        <taxon>Aphidoidea</taxon>
        <taxon>Aphididae</taxon>
        <taxon>Aphidini</taxon>
        <taxon>Aphis</taxon>
        <taxon>Aphis</taxon>
    </lineage>
</organism>
<dbReference type="InterPro" id="IPR022048">
    <property type="entry name" value="Envelope_fusion-like"/>
</dbReference>
<dbReference type="Pfam" id="PF12259">
    <property type="entry name" value="Baculo_F"/>
    <property type="match status" value="1"/>
</dbReference>
<dbReference type="Proteomes" id="UP000478052">
    <property type="component" value="Unassembled WGS sequence"/>
</dbReference>
<name>A0A6G0YA85_APHCR</name>
<dbReference type="EMBL" id="VUJU01005240">
    <property type="protein sequence ID" value="KAF0751843.1"/>
    <property type="molecule type" value="Genomic_DNA"/>
</dbReference>
<proteinExistence type="predicted"/>
<evidence type="ECO:0000313" key="2">
    <source>
        <dbReference type="Proteomes" id="UP000478052"/>
    </source>
</evidence>
<accession>A0A6G0YA85</accession>
<keyword evidence="2" id="KW-1185">Reference proteome</keyword>
<reference evidence="1 2" key="1">
    <citation type="submission" date="2019-08" db="EMBL/GenBank/DDBJ databases">
        <title>Whole genome of Aphis craccivora.</title>
        <authorList>
            <person name="Voronova N.V."/>
            <person name="Shulinski R.S."/>
            <person name="Bandarenka Y.V."/>
            <person name="Zhorov D.G."/>
            <person name="Warner D."/>
        </authorList>
    </citation>
    <scope>NUCLEOTIDE SEQUENCE [LARGE SCALE GENOMIC DNA]</scope>
    <source>
        <strain evidence="1">180601</strain>
        <tissue evidence="1">Whole Body</tissue>
    </source>
</reference>
<gene>
    <name evidence="1" type="ORF">FWK35_00013043</name>
</gene>
<comment type="caution">
    <text evidence="1">The sequence shown here is derived from an EMBL/GenBank/DDBJ whole genome shotgun (WGS) entry which is preliminary data.</text>
</comment>